<dbReference type="Gene3D" id="3.60.21.10">
    <property type="match status" value="1"/>
</dbReference>
<dbReference type="InterPro" id="IPR029052">
    <property type="entry name" value="Metallo-depent_PP-like"/>
</dbReference>
<dbReference type="Pfam" id="PF00149">
    <property type="entry name" value="Metallophos"/>
    <property type="match status" value="1"/>
</dbReference>
<dbReference type="PANTHER" id="PTHR43143:SF1">
    <property type="entry name" value="SERINE_THREONINE-PROTEIN PHOSPHATASE CPPED1"/>
    <property type="match status" value="1"/>
</dbReference>
<dbReference type="PANTHER" id="PTHR43143">
    <property type="entry name" value="METALLOPHOSPHOESTERASE, CALCINEURIN SUPERFAMILY"/>
    <property type="match status" value="1"/>
</dbReference>
<dbReference type="InterPro" id="IPR051918">
    <property type="entry name" value="STPP_CPPED1"/>
</dbReference>
<evidence type="ECO:0000259" key="1">
    <source>
        <dbReference type="Pfam" id="PF00149"/>
    </source>
</evidence>
<dbReference type="GO" id="GO:0016787">
    <property type="term" value="F:hydrolase activity"/>
    <property type="evidence" value="ECO:0007669"/>
    <property type="project" value="InterPro"/>
</dbReference>
<gene>
    <name evidence="2" type="ORF">HAKA00212_LOCUS22542</name>
</gene>
<dbReference type="EMBL" id="HBIU01050964">
    <property type="protein sequence ID" value="CAE0644241.1"/>
    <property type="molecule type" value="Transcribed_RNA"/>
</dbReference>
<dbReference type="InterPro" id="IPR004843">
    <property type="entry name" value="Calcineurin-like_PHP"/>
</dbReference>
<protein>
    <recommendedName>
        <fullName evidence="1">Calcineurin-like phosphoesterase domain-containing protein</fullName>
    </recommendedName>
</protein>
<dbReference type="SUPFAM" id="SSF56300">
    <property type="entry name" value="Metallo-dependent phosphatases"/>
    <property type="match status" value="1"/>
</dbReference>
<sequence length="405" mass="45983">MVGHDSPYLLSQSFKGAASENPDLHFDIGDFNMNDMFSNKDASFEERVLIELNKRELYAPYLASIPIFMARGNHEGEFGFNMYNQSQSLYQTGDDMPTTSARARKAVFNNPEPDHFYTGNEEEYPFVGKLQNYFAFEWGDALFVTLDPYWPTKECEWPNGETTDEKNDDGKHEDGSIPLKKLICSPAGWQWTLGQAQYDWLTETLEDSDANHKFVFIHNFFKPRGGASDIPFYEWGGYGTSKPDDGTPGEWEFDTMRPGWAKPVHQLLVDNNVDVVMHGHDHVWAFEPQEEEGIIYQAIPKPNQLNWNQTIDNCDDGEYVNCKPSSGYTRVAVTEGSFRVEYVREALDPATNLRKAKSGDVMCGYTVTERGANETHSIQADANCLTSQWSSWQDDNGGEAQLLTQ</sequence>
<accession>A0A7S3Y8T0</accession>
<reference evidence="2" key="1">
    <citation type="submission" date="2021-01" db="EMBL/GenBank/DDBJ databases">
        <authorList>
            <person name="Corre E."/>
            <person name="Pelletier E."/>
            <person name="Niang G."/>
            <person name="Scheremetjew M."/>
            <person name="Finn R."/>
            <person name="Kale V."/>
            <person name="Holt S."/>
            <person name="Cochrane G."/>
            <person name="Meng A."/>
            <person name="Brown T."/>
            <person name="Cohen L."/>
        </authorList>
    </citation>
    <scope>NUCLEOTIDE SEQUENCE</scope>
    <source>
        <strain evidence="2">CCMP3107</strain>
    </source>
</reference>
<dbReference type="AlphaFoldDB" id="A0A7S3Y8T0"/>
<name>A0A7S3Y8T0_HETAK</name>
<organism evidence="2">
    <name type="scientific">Heterosigma akashiwo</name>
    <name type="common">Chromophytic alga</name>
    <name type="synonym">Heterosigma carterae</name>
    <dbReference type="NCBI Taxonomy" id="2829"/>
    <lineage>
        <taxon>Eukaryota</taxon>
        <taxon>Sar</taxon>
        <taxon>Stramenopiles</taxon>
        <taxon>Ochrophyta</taxon>
        <taxon>Raphidophyceae</taxon>
        <taxon>Chattonellales</taxon>
        <taxon>Chattonellaceae</taxon>
        <taxon>Heterosigma</taxon>
    </lineage>
</organism>
<evidence type="ECO:0000313" key="2">
    <source>
        <dbReference type="EMBL" id="CAE0644241.1"/>
    </source>
</evidence>
<proteinExistence type="predicted"/>
<feature type="domain" description="Calcineurin-like phosphoesterase" evidence="1">
    <location>
        <begin position="8"/>
        <end position="283"/>
    </location>
</feature>